<accession>A0A4Q7KR26</accession>
<reference evidence="2 3" key="1">
    <citation type="submission" date="2019-02" db="EMBL/GenBank/DDBJ databases">
        <title>Genomic Encyclopedia of Type Strains, Phase IV (KMG-IV): sequencing the most valuable type-strain genomes for metagenomic binning, comparative biology and taxonomic classification.</title>
        <authorList>
            <person name="Goeker M."/>
        </authorList>
    </citation>
    <scope>NUCLEOTIDE SEQUENCE [LARGE SCALE GENOMIC DNA]</scope>
    <source>
        <strain evidence="2 3">DSM 101727</strain>
    </source>
</reference>
<dbReference type="Proteomes" id="UP000294257">
    <property type="component" value="Unassembled WGS sequence"/>
</dbReference>
<sequence>MLGVVVDDFELLVVELDGGGGGGAGSMSDVGEVESVVLLLAAVGRGGGSVFAGGWALSEGFASVAMPPNTADNAMPVTASTAYGARRLFSAGGATSRRSSGSGMPCSSSTRPGSPGHGHSLVRVITAR</sequence>
<evidence type="ECO:0000256" key="1">
    <source>
        <dbReference type="SAM" id="MobiDB-lite"/>
    </source>
</evidence>
<gene>
    <name evidence="2" type="ORF">EV193_104535</name>
</gene>
<evidence type="ECO:0000313" key="3">
    <source>
        <dbReference type="Proteomes" id="UP000294257"/>
    </source>
</evidence>
<protein>
    <submittedName>
        <fullName evidence="2">Uncharacterized protein</fullName>
    </submittedName>
</protein>
<proteinExistence type="predicted"/>
<feature type="compositionally biased region" description="Low complexity" evidence="1">
    <location>
        <begin position="92"/>
        <end position="109"/>
    </location>
</feature>
<dbReference type="AlphaFoldDB" id="A0A4Q7KR26"/>
<organism evidence="2 3">
    <name type="scientific">Herbihabitans rhizosphaerae</name>
    <dbReference type="NCBI Taxonomy" id="1872711"/>
    <lineage>
        <taxon>Bacteria</taxon>
        <taxon>Bacillati</taxon>
        <taxon>Actinomycetota</taxon>
        <taxon>Actinomycetes</taxon>
        <taxon>Pseudonocardiales</taxon>
        <taxon>Pseudonocardiaceae</taxon>
        <taxon>Herbihabitans</taxon>
    </lineage>
</organism>
<evidence type="ECO:0000313" key="2">
    <source>
        <dbReference type="EMBL" id="RZS39318.1"/>
    </source>
</evidence>
<dbReference type="EMBL" id="SGWQ01000004">
    <property type="protein sequence ID" value="RZS39318.1"/>
    <property type="molecule type" value="Genomic_DNA"/>
</dbReference>
<keyword evidence="3" id="KW-1185">Reference proteome</keyword>
<comment type="caution">
    <text evidence="2">The sequence shown here is derived from an EMBL/GenBank/DDBJ whole genome shotgun (WGS) entry which is preliminary data.</text>
</comment>
<name>A0A4Q7KR26_9PSEU</name>
<feature type="region of interest" description="Disordered" evidence="1">
    <location>
        <begin position="92"/>
        <end position="128"/>
    </location>
</feature>